<evidence type="ECO:0000313" key="2">
    <source>
        <dbReference type="EMBL" id="KAJ7028791.1"/>
    </source>
</evidence>
<feature type="region of interest" description="Disordered" evidence="1">
    <location>
        <begin position="247"/>
        <end position="267"/>
    </location>
</feature>
<gene>
    <name evidence="2" type="ORF">C8F04DRAFT_1265544</name>
</gene>
<reference evidence="2" key="1">
    <citation type="submission" date="2023-03" db="EMBL/GenBank/DDBJ databases">
        <title>Massive genome expansion in bonnet fungi (Mycena s.s.) driven by repeated elements and novel gene families across ecological guilds.</title>
        <authorList>
            <consortium name="Lawrence Berkeley National Laboratory"/>
            <person name="Harder C.B."/>
            <person name="Miyauchi S."/>
            <person name="Viragh M."/>
            <person name="Kuo A."/>
            <person name="Thoen E."/>
            <person name="Andreopoulos B."/>
            <person name="Lu D."/>
            <person name="Skrede I."/>
            <person name="Drula E."/>
            <person name="Henrissat B."/>
            <person name="Morin E."/>
            <person name="Kohler A."/>
            <person name="Barry K."/>
            <person name="LaButti K."/>
            <person name="Morin E."/>
            <person name="Salamov A."/>
            <person name="Lipzen A."/>
            <person name="Mereny Z."/>
            <person name="Hegedus B."/>
            <person name="Baldrian P."/>
            <person name="Stursova M."/>
            <person name="Weitz H."/>
            <person name="Taylor A."/>
            <person name="Grigoriev I.V."/>
            <person name="Nagy L.G."/>
            <person name="Martin F."/>
            <person name="Kauserud H."/>
        </authorList>
    </citation>
    <scope>NUCLEOTIDE SEQUENCE</scope>
    <source>
        <strain evidence="2">CBHHK200</strain>
    </source>
</reference>
<comment type="caution">
    <text evidence="2">The sequence shown here is derived from an EMBL/GenBank/DDBJ whole genome shotgun (WGS) entry which is preliminary data.</text>
</comment>
<evidence type="ECO:0000313" key="3">
    <source>
        <dbReference type="Proteomes" id="UP001218188"/>
    </source>
</evidence>
<accession>A0AAD6WZ24</accession>
<feature type="region of interest" description="Disordered" evidence="1">
    <location>
        <begin position="22"/>
        <end position="53"/>
    </location>
</feature>
<proteinExistence type="predicted"/>
<dbReference type="AlphaFoldDB" id="A0AAD6WZ24"/>
<name>A0AAD6WZ24_9AGAR</name>
<feature type="compositionally biased region" description="Basic and acidic residues" evidence="1">
    <location>
        <begin position="22"/>
        <end position="49"/>
    </location>
</feature>
<evidence type="ECO:0000256" key="1">
    <source>
        <dbReference type="SAM" id="MobiDB-lite"/>
    </source>
</evidence>
<feature type="compositionally biased region" description="Polar residues" evidence="1">
    <location>
        <begin position="151"/>
        <end position="168"/>
    </location>
</feature>
<dbReference type="Proteomes" id="UP001218188">
    <property type="component" value="Unassembled WGS sequence"/>
</dbReference>
<feature type="compositionally biased region" description="Basic and acidic residues" evidence="1">
    <location>
        <begin position="96"/>
        <end position="139"/>
    </location>
</feature>
<feature type="region of interest" description="Disordered" evidence="1">
    <location>
        <begin position="90"/>
        <end position="217"/>
    </location>
</feature>
<keyword evidence="3" id="KW-1185">Reference proteome</keyword>
<sequence length="300" mass="34011">MGRQPLDAETKAANRRAALQRYAEKNRERLRETARTRMQRVRSEERGLESRANARISAEAYRERSANSTAFNVVLTRGAGIEPKFERRTLCGARTNEQRKTPSDKELGRRTLRGDAADEQRKRKRRSEAEGRQDSEGRQTRAPHAPHKTSKTNGPRASTRQSASTTIDAPSAPAQALDKPVRAARASGHIQAHPPRQFLVPRPMNTKPGRKTRPSNEATPIFTVWGQRVRRDPNEVVTSNQKRCRKLRREGLEDDNGEDSDADVPSGMCGCENTMCQKIHKNESAKRKDWKLFHLKFPDC</sequence>
<organism evidence="2 3">
    <name type="scientific">Mycena alexandri</name>
    <dbReference type="NCBI Taxonomy" id="1745969"/>
    <lineage>
        <taxon>Eukaryota</taxon>
        <taxon>Fungi</taxon>
        <taxon>Dikarya</taxon>
        <taxon>Basidiomycota</taxon>
        <taxon>Agaricomycotina</taxon>
        <taxon>Agaricomycetes</taxon>
        <taxon>Agaricomycetidae</taxon>
        <taxon>Agaricales</taxon>
        <taxon>Marasmiineae</taxon>
        <taxon>Mycenaceae</taxon>
        <taxon>Mycena</taxon>
    </lineage>
</organism>
<dbReference type="EMBL" id="JARJCM010000108">
    <property type="protein sequence ID" value="KAJ7028791.1"/>
    <property type="molecule type" value="Genomic_DNA"/>
</dbReference>
<protein>
    <submittedName>
        <fullName evidence="2">Uncharacterized protein</fullName>
    </submittedName>
</protein>
<feature type="compositionally biased region" description="Acidic residues" evidence="1">
    <location>
        <begin position="252"/>
        <end position="262"/>
    </location>
</feature>